<evidence type="ECO:0000256" key="6">
    <source>
        <dbReference type="ARBA" id="ARBA00041027"/>
    </source>
</evidence>
<dbReference type="InterPro" id="IPR006311">
    <property type="entry name" value="TAT_signal"/>
</dbReference>
<protein>
    <recommendedName>
        <fullName evidence="6">Multicopper oxidase CueO</fullName>
        <ecNumber evidence="5">1.16.3.4</ecNumber>
    </recommendedName>
    <alternativeName>
        <fullName evidence="7">Copper efflux oxidase</fullName>
    </alternativeName>
    <alternativeName>
        <fullName evidence="8">Cuprous oxidase</fullName>
    </alternativeName>
</protein>
<evidence type="ECO:0000256" key="5">
    <source>
        <dbReference type="ARBA" id="ARBA00038978"/>
    </source>
</evidence>
<dbReference type="CDD" id="cd13907">
    <property type="entry name" value="CuRO_3_MCO_like_1"/>
    <property type="match status" value="1"/>
</dbReference>
<proteinExistence type="inferred from homology"/>
<dbReference type="Proteomes" id="UP000002008">
    <property type="component" value="Chromosome"/>
</dbReference>
<keyword evidence="3" id="KW-0479">Metal-binding</keyword>
<dbReference type="AlphaFoldDB" id="A9WHU3"/>
<dbReference type="CDD" id="cd13852">
    <property type="entry name" value="CuRO_1_McoP_like"/>
    <property type="match status" value="1"/>
</dbReference>
<dbReference type="STRING" id="324602.Caur_0979"/>
<evidence type="ECO:0000259" key="11">
    <source>
        <dbReference type="Pfam" id="PF07732"/>
    </source>
</evidence>
<organism evidence="12 13">
    <name type="scientific">Chloroflexus aurantiacus (strain ATCC 29366 / DSM 635 / J-10-fl)</name>
    <dbReference type="NCBI Taxonomy" id="324602"/>
    <lineage>
        <taxon>Bacteria</taxon>
        <taxon>Bacillati</taxon>
        <taxon>Chloroflexota</taxon>
        <taxon>Chloroflexia</taxon>
        <taxon>Chloroflexales</taxon>
        <taxon>Chloroflexineae</taxon>
        <taxon>Chloroflexaceae</taxon>
        <taxon>Chloroflexus</taxon>
    </lineage>
</organism>
<accession>A9WHU3</accession>
<evidence type="ECO:0000259" key="10">
    <source>
        <dbReference type="Pfam" id="PF07731"/>
    </source>
</evidence>
<evidence type="ECO:0000256" key="7">
    <source>
        <dbReference type="ARBA" id="ARBA00042896"/>
    </source>
</evidence>
<comment type="similarity">
    <text evidence="1">Belongs to the multicopper oxidase family.</text>
</comment>
<keyword evidence="13" id="KW-1185">Reference proteome</keyword>
<dbReference type="KEGG" id="cau:Caur_0979"/>
<evidence type="ECO:0000256" key="2">
    <source>
        <dbReference type="ARBA" id="ARBA00011245"/>
    </source>
</evidence>
<dbReference type="Gene3D" id="2.60.40.420">
    <property type="entry name" value="Cupredoxins - blue copper proteins"/>
    <property type="match status" value="3"/>
</dbReference>
<evidence type="ECO:0000256" key="8">
    <source>
        <dbReference type="ARBA" id="ARBA00043090"/>
    </source>
</evidence>
<evidence type="ECO:0000313" key="13">
    <source>
        <dbReference type="Proteomes" id="UP000002008"/>
    </source>
</evidence>
<feature type="domain" description="Plastocyanin-like" evidence="11">
    <location>
        <begin position="79"/>
        <end position="192"/>
    </location>
</feature>
<dbReference type="InterPro" id="IPR011706">
    <property type="entry name" value="Cu-oxidase_C"/>
</dbReference>
<comment type="catalytic activity">
    <reaction evidence="9">
        <text>4 Cu(+) + O2 + 4 H(+) = 4 Cu(2+) + 2 H2O</text>
        <dbReference type="Rhea" id="RHEA:30083"/>
        <dbReference type="ChEBI" id="CHEBI:15377"/>
        <dbReference type="ChEBI" id="CHEBI:15378"/>
        <dbReference type="ChEBI" id="CHEBI:15379"/>
        <dbReference type="ChEBI" id="CHEBI:29036"/>
        <dbReference type="ChEBI" id="CHEBI:49552"/>
        <dbReference type="EC" id="1.16.3.4"/>
    </reaction>
    <physiologicalReaction direction="left-to-right" evidence="9">
        <dbReference type="Rhea" id="RHEA:30084"/>
    </physiologicalReaction>
</comment>
<dbReference type="InterPro" id="IPR002355">
    <property type="entry name" value="Cu_oxidase_Cu_BS"/>
</dbReference>
<dbReference type="InterPro" id="IPR011707">
    <property type="entry name" value="Cu-oxidase-like_N"/>
</dbReference>
<evidence type="ECO:0000256" key="9">
    <source>
        <dbReference type="ARBA" id="ARBA00048092"/>
    </source>
</evidence>
<dbReference type="EnsemblBacteria" id="ABY34211">
    <property type="protein sequence ID" value="ABY34211"/>
    <property type="gene ID" value="Caur_0979"/>
</dbReference>
<dbReference type="PATRIC" id="fig|324602.8.peg.1118"/>
<dbReference type="EMBL" id="CP000909">
    <property type="protein sequence ID" value="ABY34211.1"/>
    <property type="molecule type" value="Genomic_DNA"/>
</dbReference>
<keyword evidence="4 12" id="KW-0560">Oxidoreductase</keyword>
<dbReference type="InParanoid" id="A9WHU3"/>
<dbReference type="eggNOG" id="COG2132">
    <property type="taxonomic scope" value="Bacteria"/>
</dbReference>
<dbReference type="SUPFAM" id="SSF49503">
    <property type="entry name" value="Cupredoxins"/>
    <property type="match status" value="3"/>
</dbReference>
<dbReference type="PANTHER" id="PTHR48267:SF1">
    <property type="entry name" value="BILIRUBIN OXIDASE"/>
    <property type="match status" value="1"/>
</dbReference>
<dbReference type="GO" id="GO:0016491">
    <property type="term" value="F:oxidoreductase activity"/>
    <property type="evidence" value="ECO:0000318"/>
    <property type="project" value="GO_Central"/>
</dbReference>
<evidence type="ECO:0000313" key="12">
    <source>
        <dbReference type="EMBL" id="ABY34211.1"/>
    </source>
</evidence>
<dbReference type="HOGENOM" id="CLU_009100_2_1_0"/>
<evidence type="ECO:0000256" key="3">
    <source>
        <dbReference type="ARBA" id="ARBA00022723"/>
    </source>
</evidence>
<evidence type="ECO:0000256" key="1">
    <source>
        <dbReference type="ARBA" id="ARBA00010609"/>
    </source>
</evidence>
<dbReference type="EC" id="1.16.3.4" evidence="5"/>
<dbReference type="RefSeq" id="WP_012256867.1">
    <property type="nucleotide sequence ID" value="NC_010175.1"/>
</dbReference>
<dbReference type="Pfam" id="PF07732">
    <property type="entry name" value="Cu-oxidase_3"/>
    <property type="match status" value="1"/>
</dbReference>
<dbReference type="GO" id="GO:0030288">
    <property type="term" value="C:outer membrane-bounded periplasmic space"/>
    <property type="evidence" value="ECO:0000318"/>
    <property type="project" value="GO_Central"/>
</dbReference>
<dbReference type="InterPro" id="IPR033138">
    <property type="entry name" value="Cu_oxidase_CS"/>
</dbReference>
<dbReference type="GO" id="GO:0005507">
    <property type="term" value="F:copper ion binding"/>
    <property type="evidence" value="ECO:0007669"/>
    <property type="project" value="InterPro"/>
</dbReference>
<name>A9WHU3_CHLAA</name>
<dbReference type="InterPro" id="IPR045087">
    <property type="entry name" value="Cu-oxidase_fam"/>
</dbReference>
<dbReference type="PROSITE" id="PS00079">
    <property type="entry name" value="MULTICOPPER_OXIDASE1"/>
    <property type="match status" value="1"/>
</dbReference>
<dbReference type="CDD" id="cd13879">
    <property type="entry name" value="CuRO_2_McoP_like"/>
    <property type="match status" value="1"/>
</dbReference>
<dbReference type="Pfam" id="PF07731">
    <property type="entry name" value="Cu-oxidase_2"/>
    <property type="match status" value="1"/>
</dbReference>
<dbReference type="InterPro" id="IPR008972">
    <property type="entry name" value="Cupredoxin"/>
</dbReference>
<sequence length="546" mass="60715">MLSRLTRRGLLRLFGAGALAFGSGVLNGCALPTRSSSMPQPQTNPSPAFTPDLDLTIRAVAAEVPILPGTPTRVWTYQAQVNAGDPAAVQPIPDSYLGPIIRVRTGQKVRITFENKLPDPRQDSIIHWHGLHTPPAMDGHPHTVVRPGERYVYEFTVTDRAGTYWFHPHPHGQTAQQVIMGLAGLFVVSDPAEDAIGLPGGEYDLPLVIQDRTFDADNQFVYDSDPMTRLMGFLGERILVNGRPDLTITAATRAYRWRILNGSNSRIYKLAWDSGMPLTVIATDGGLLEHPLTRPFVMLAPGERIELWVDLRDIPRDTTLKLVSQPFSGAEGVGMMGESGNMDHGMGGMHGQMGMMRSGNAPPLGAPLDILQVRVTRQEQETLVLPASLIPIQRHRREAAVNATTPRRIALSLRGMEWQINGKTFVMDEVAPDEIVRLNTLELWEIVNETNPGEMMDPMGMAHPIHIHGGQFQIVQRTVLPELRAGWEEVKDGYVDEGWKDTVLVMPGERVQLLMAFRDYTGMYVYHCHNLEHEDAGMMRNYRIEA</sequence>
<feature type="domain" description="Plastocyanin-like" evidence="10">
    <location>
        <begin position="419"/>
        <end position="544"/>
    </location>
</feature>
<reference evidence="13" key="1">
    <citation type="journal article" date="2011" name="BMC Genomics">
        <title>Complete genome sequence of the filamentous anoxygenic phototrophic bacterium Chloroflexus aurantiacus.</title>
        <authorList>
            <person name="Tang K.H."/>
            <person name="Barry K."/>
            <person name="Chertkov O."/>
            <person name="Dalin E."/>
            <person name="Han C.S."/>
            <person name="Hauser L.J."/>
            <person name="Honchak B.M."/>
            <person name="Karbach L.E."/>
            <person name="Land M.L."/>
            <person name="Lapidus A."/>
            <person name="Larimer F.W."/>
            <person name="Mikhailova N."/>
            <person name="Pitluck S."/>
            <person name="Pierson B.K."/>
            <person name="Blankenship R.E."/>
        </authorList>
    </citation>
    <scope>NUCLEOTIDE SEQUENCE [LARGE SCALE GENOMIC DNA]</scope>
    <source>
        <strain evidence="13">ATCC 29366 / DSM 635 / J-10-fl</strain>
    </source>
</reference>
<dbReference type="PANTHER" id="PTHR48267">
    <property type="entry name" value="CUPREDOXIN SUPERFAMILY PROTEIN"/>
    <property type="match status" value="1"/>
</dbReference>
<dbReference type="FunCoup" id="A9WHU3">
    <property type="interactions" value="41"/>
</dbReference>
<comment type="subunit">
    <text evidence="2">Monomer.</text>
</comment>
<dbReference type="PROSITE" id="PS00080">
    <property type="entry name" value="MULTICOPPER_OXIDASE2"/>
    <property type="match status" value="1"/>
</dbReference>
<dbReference type="PROSITE" id="PS51318">
    <property type="entry name" value="TAT"/>
    <property type="match status" value="1"/>
</dbReference>
<evidence type="ECO:0000256" key="4">
    <source>
        <dbReference type="ARBA" id="ARBA00023002"/>
    </source>
</evidence>
<gene>
    <name evidence="12" type="ordered locus">Caur_0979</name>
</gene>